<evidence type="ECO:0000259" key="5">
    <source>
        <dbReference type="Pfam" id="PF00717"/>
    </source>
</evidence>
<evidence type="ECO:0000313" key="6">
    <source>
        <dbReference type="EMBL" id="PRY02062.1"/>
    </source>
</evidence>
<dbReference type="GO" id="GO:0016020">
    <property type="term" value="C:membrane"/>
    <property type="evidence" value="ECO:0007669"/>
    <property type="project" value="InterPro"/>
</dbReference>
<keyword evidence="3" id="KW-0378">Hydrolase</keyword>
<dbReference type="Gene3D" id="2.10.109.10">
    <property type="entry name" value="Umud Fragment, subunit A"/>
    <property type="match status" value="1"/>
</dbReference>
<evidence type="ECO:0000256" key="3">
    <source>
        <dbReference type="ARBA" id="ARBA00022801"/>
    </source>
</evidence>
<comment type="caution">
    <text evidence="6">The sequence shown here is derived from an EMBL/GenBank/DDBJ whole genome shotgun (WGS) entry which is preliminary data.</text>
</comment>
<dbReference type="PANTHER" id="PTHR12383">
    <property type="entry name" value="PROTEASE FAMILY S26 MITOCHONDRIAL INNER MEMBRANE PROTEASE-RELATED"/>
    <property type="match status" value="1"/>
</dbReference>
<dbReference type="RefSeq" id="WP_245929835.1">
    <property type="nucleotide sequence ID" value="NZ_PVZC01000001.1"/>
</dbReference>
<accession>A0A2T0QDU0</accession>
<dbReference type="GO" id="GO:0004252">
    <property type="term" value="F:serine-type endopeptidase activity"/>
    <property type="evidence" value="ECO:0007669"/>
    <property type="project" value="InterPro"/>
</dbReference>
<reference evidence="6 7" key="1">
    <citation type="submission" date="2018-03" db="EMBL/GenBank/DDBJ databases">
        <title>Genomic Encyclopedia of Archaeal and Bacterial Type Strains, Phase II (KMG-II): from individual species to whole genera.</title>
        <authorList>
            <person name="Goeker M."/>
        </authorList>
    </citation>
    <scope>NUCLEOTIDE SEQUENCE [LARGE SCALE GENOMIC DNA]</scope>
    <source>
        <strain evidence="6 7">DSM 45601</strain>
    </source>
</reference>
<keyword evidence="7" id="KW-1185">Reference proteome</keyword>
<dbReference type="PROSITE" id="PS00501">
    <property type="entry name" value="SPASE_I_1"/>
    <property type="match status" value="1"/>
</dbReference>
<sequence>MAGIAGLWTVKVAGASMAPTLRPGDWLLARRGAAVRPGDVVVARRPDRRELLVVKRAVHRDGEGWWLEGDNPSAAANSDSWVFGAVPAGLVEARVLGRWWPWPPRRL</sequence>
<organism evidence="6 7">
    <name type="scientific">Allonocardiopsis opalescens</name>
    <dbReference type="NCBI Taxonomy" id="1144618"/>
    <lineage>
        <taxon>Bacteria</taxon>
        <taxon>Bacillati</taxon>
        <taxon>Actinomycetota</taxon>
        <taxon>Actinomycetes</taxon>
        <taxon>Streptosporangiales</taxon>
        <taxon>Allonocardiopsis</taxon>
    </lineage>
</organism>
<evidence type="ECO:0000256" key="1">
    <source>
        <dbReference type="ARBA" id="ARBA00004308"/>
    </source>
</evidence>
<evidence type="ECO:0000256" key="2">
    <source>
        <dbReference type="ARBA" id="ARBA00022670"/>
    </source>
</evidence>
<proteinExistence type="predicted"/>
<dbReference type="InterPro" id="IPR015927">
    <property type="entry name" value="Peptidase_S24_S26A/B/C"/>
</dbReference>
<feature type="domain" description="Peptidase S24/S26A/S26B/S26C" evidence="5">
    <location>
        <begin position="9"/>
        <end position="74"/>
    </location>
</feature>
<dbReference type="InterPro" id="IPR052064">
    <property type="entry name" value="Mito_IMP1_subunit"/>
</dbReference>
<dbReference type="InterPro" id="IPR019756">
    <property type="entry name" value="Pept_S26A_signal_pept_1_Ser-AS"/>
</dbReference>
<dbReference type="InterPro" id="IPR019533">
    <property type="entry name" value="Peptidase_S26"/>
</dbReference>
<evidence type="ECO:0000256" key="4">
    <source>
        <dbReference type="ARBA" id="ARBA00023136"/>
    </source>
</evidence>
<name>A0A2T0QDU0_9ACTN</name>
<dbReference type="Pfam" id="PF00717">
    <property type="entry name" value="Peptidase_S24"/>
    <property type="match status" value="1"/>
</dbReference>
<dbReference type="PANTHER" id="PTHR12383:SF16">
    <property type="entry name" value="MITOCHONDRIAL INNER MEMBRANE PROTEASE SUBUNIT 1"/>
    <property type="match status" value="1"/>
</dbReference>
<dbReference type="SUPFAM" id="SSF51306">
    <property type="entry name" value="LexA/Signal peptidase"/>
    <property type="match status" value="1"/>
</dbReference>
<protein>
    <submittedName>
        <fullName evidence="6">Nickel-type superoxide dismutase maturation protease</fullName>
    </submittedName>
</protein>
<dbReference type="InterPro" id="IPR036286">
    <property type="entry name" value="LexA/Signal_pep-like_sf"/>
</dbReference>
<gene>
    <name evidence="6" type="ORF">CLV72_101662</name>
</gene>
<evidence type="ECO:0000313" key="7">
    <source>
        <dbReference type="Proteomes" id="UP000237846"/>
    </source>
</evidence>
<dbReference type="EMBL" id="PVZC01000001">
    <property type="protein sequence ID" value="PRY02062.1"/>
    <property type="molecule type" value="Genomic_DNA"/>
</dbReference>
<dbReference type="AlphaFoldDB" id="A0A2T0QDU0"/>
<dbReference type="GO" id="GO:0012505">
    <property type="term" value="C:endomembrane system"/>
    <property type="evidence" value="ECO:0007669"/>
    <property type="project" value="UniProtKB-SubCell"/>
</dbReference>
<dbReference type="GO" id="GO:0006465">
    <property type="term" value="P:signal peptide processing"/>
    <property type="evidence" value="ECO:0007669"/>
    <property type="project" value="InterPro"/>
</dbReference>
<keyword evidence="2 6" id="KW-0645">Protease</keyword>
<comment type="subcellular location">
    <subcellularLocation>
        <location evidence="1">Endomembrane system</location>
    </subcellularLocation>
</comment>
<dbReference type="Proteomes" id="UP000237846">
    <property type="component" value="Unassembled WGS sequence"/>
</dbReference>
<dbReference type="CDD" id="cd06530">
    <property type="entry name" value="S26_SPase_I"/>
    <property type="match status" value="1"/>
</dbReference>
<keyword evidence="4" id="KW-0472">Membrane</keyword>